<sequence length="248" mass="28210">MLSLWKGSKGKKSSKSSASSISSDDNPQSMLRWVYDGEETNASYGLERKTPLGFLESPSAPPVYDSITYVKTTYKIDCNVEIKYRGAIACQEDLNNITNHFIDEYDGSILIKPWVVLAYNVVITHLVKDQDKFGVKSSYSKYYNGFSEILYTYIDRSFKPGQDTQSYKKSYNLTHKGNPCSVNIEFKMTPTGREGRSVLDIYYAKMSDSRKIPPLTEALKMYGLNGVEQTNKLYITYKQETVEDEVTL</sequence>
<reference evidence="9 10" key="1">
    <citation type="journal article" date="2015" name="PLoS Pathog.">
        <title>Evolution of genome size and complexity in the rhabdoviridae.</title>
        <authorList>
            <person name="Walker P.J."/>
            <person name="Firth C."/>
            <person name="Widen S.G."/>
            <person name="Blasdell K.R."/>
            <person name="Guzman H."/>
            <person name="Wood T.G."/>
            <person name="Paradkar P.N."/>
            <person name="Holmes E.C."/>
            <person name="Tesh R.B."/>
            <person name="Vasilakis N."/>
        </authorList>
    </citation>
    <scope>NUCLEOTIDE SEQUENCE [LARGE SCALE GENOMIC DNA]</scope>
    <source>
        <strain evidence="9">UF-11</strain>
    </source>
</reference>
<keyword evidence="4" id="KW-0946">Virion</keyword>
<keyword evidence="5" id="KW-1043">Host membrane</keyword>
<keyword evidence="10" id="KW-1185">Reference proteome</keyword>
<protein>
    <recommendedName>
        <fullName evidence="3">Matrix protein</fullName>
    </recommendedName>
</protein>
<evidence type="ECO:0000256" key="1">
    <source>
        <dbReference type="ARBA" id="ARBA00004328"/>
    </source>
</evidence>
<dbReference type="OrthoDB" id="17543at10239"/>
<evidence type="ECO:0000256" key="8">
    <source>
        <dbReference type="SAM" id="MobiDB-lite"/>
    </source>
</evidence>
<dbReference type="KEGG" id="vg:32766075"/>
<dbReference type="GO" id="GO:0033645">
    <property type="term" value="C:host cell endomembrane system"/>
    <property type="evidence" value="ECO:0007669"/>
    <property type="project" value="UniProtKB-SubCell"/>
</dbReference>
<evidence type="ECO:0000313" key="10">
    <source>
        <dbReference type="Proteomes" id="UP000144818"/>
    </source>
</evidence>
<evidence type="ECO:0000256" key="7">
    <source>
        <dbReference type="ARBA" id="ARBA00023311"/>
    </source>
</evidence>
<dbReference type="GeneID" id="32766075"/>
<keyword evidence="6" id="KW-0472">Membrane</keyword>
<dbReference type="Pfam" id="PF06326">
    <property type="entry name" value="Vesiculo_matrix"/>
    <property type="match status" value="1"/>
</dbReference>
<evidence type="ECO:0000256" key="4">
    <source>
        <dbReference type="ARBA" id="ARBA00022844"/>
    </source>
</evidence>
<evidence type="ECO:0000256" key="3">
    <source>
        <dbReference type="ARBA" id="ARBA00017678"/>
    </source>
</evidence>
<evidence type="ECO:0000256" key="5">
    <source>
        <dbReference type="ARBA" id="ARBA00022870"/>
    </source>
</evidence>
<evidence type="ECO:0000313" key="9">
    <source>
        <dbReference type="EMBL" id="AJR28392.1"/>
    </source>
</evidence>
<name>A0A0D3R1K9_9RHAB</name>
<dbReference type="GO" id="GO:0019031">
    <property type="term" value="C:viral envelope"/>
    <property type="evidence" value="ECO:0007669"/>
    <property type="project" value="InterPro"/>
</dbReference>
<evidence type="ECO:0000256" key="6">
    <source>
        <dbReference type="ARBA" id="ARBA00023136"/>
    </source>
</evidence>
<dbReference type="Proteomes" id="UP000144818">
    <property type="component" value="Segment"/>
</dbReference>
<dbReference type="GO" id="GO:0039660">
    <property type="term" value="F:structural constituent of virion"/>
    <property type="evidence" value="ECO:0007669"/>
    <property type="project" value="UniProtKB-KW"/>
</dbReference>
<feature type="region of interest" description="Disordered" evidence="8">
    <location>
        <begin position="1"/>
        <end position="27"/>
    </location>
</feature>
<dbReference type="RefSeq" id="YP_009362246.1">
    <property type="nucleotide sequence ID" value="NC_034546.1"/>
</dbReference>
<evidence type="ECO:0000256" key="2">
    <source>
        <dbReference type="ARBA" id="ARBA00004531"/>
    </source>
</evidence>
<dbReference type="InterPro" id="IPR009397">
    <property type="entry name" value="Vesiculo_matrix"/>
</dbReference>
<keyword evidence="7" id="KW-0468">Viral matrix protein</keyword>
<organism evidence="9 10">
    <name type="scientific">Sweetwater Branch virus</name>
    <dbReference type="NCBI Taxonomy" id="1272958"/>
    <lineage>
        <taxon>Viruses</taxon>
        <taxon>Riboviria</taxon>
        <taxon>Orthornavirae</taxon>
        <taxon>Negarnaviricota</taxon>
        <taxon>Haploviricotina</taxon>
        <taxon>Monjiviricetes</taxon>
        <taxon>Mononegavirales</taxon>
        <taxon>Rhabdoviridae</taxon>
        <taxon>Alpharhabdovirinae</taxon>
        <taxon>Tibrovirus</taxon>
        <taxon>Tibrovirus sweetwater</taxon>
    </lineage>
</organism>
<proteinExistence type="predicted"/>
<accession>A0A0D3R1K9</accession>
<dbReference type="EMBL" id="KM204997">
    <property type="protein sequence ID" value="AJR28392.1"/>
    <property type="molecule type" value="Viral_cRNA"/>
</dbReference>
<comment type="subcellular location">
    <subcellularLocation>
        <location evidence="2">Host endomembrane system</location>
        <topology evidence="2">Peripheral membrane protein</topology>
    </subcellularLocation>
    <subcellularLocation>
        <location evidence="1">Virion</location>
    </subcellularLocation>
</comment>